<evidence type="ECO:0000256" key="4">
    <source>
        <dbReference type="ARBA" id="ARBA00023235"/>
    </source>
</evidence>
<dbReference type="PROSITE" id="PS50059">
    <property type="entry name" value="FKBP_PPIASE"/>
    <property type="match status" value="1"/>
</dbReference>
<dbReference type="RefSeq" id="WP_377102543.1">
    <property type="nucleotide sequence ID" value="NZ_JBHTHU010000022.1"/>
</dbReference>
<dbReference type="PANTHER" id="PTHR43811">
    <property type="entry name" value="FKBP-TYPE PEPTIDYL-PROLYL CIS-TRANS ISOMERASE FKPA"/>
    <property type="match status" value="1"/>
</dbReference>
<comment type="similarity">
    <text evidence="2 6">Belongs to the FKBP-type PPIase family.</text>
</comment>
<evidence type="ECO:0000313" key="8">
    <source>
        <dbReference type="EMBL" id="MFD0752191.1"/>
    </source>
</evidence>
<keyword evidence="9" id="KW-1185">Reference proteome</keyword>
<dbReference type="GO" id="GO:0003755">
    <property type="term" value="F:peptidyl-prolyl cis-trans isomerase activity"/>
    <property type="evidence" value="ECO:0007669"/>
    <property type="project" value="UniProtKB-EC"/>
</dbReference>
<dbReference type="InterPro" id="IPR001179">
    <property type="entry name" value="PPIase_FKBP_dom"/>
</dbReference>
<dbReference type="EC" id="5.2.1.8" evidence="6"/>
<accession>A0ABW2Z5Z4</accession>
<organism evidence="8 9">
    <name type="scientific">Mucilaginibacter calamicampi</name>
    <dbReference type="NCBI Taxonomy" id="1302352"/>
    <lineage>
        <taxon>Bacteria</taxon>
        <taxon>Pseudomonadati</taxon>
        <taxon>Bacteroidota</taxon>
        <taxon>Sphingobacteriia</taxon>
        <taxon>Sphingobacteriales</taxon>
        <taxon>Sphingobacteriaceae</taxon>
        <taxon>Mucilaginibacter</taxon>
    </lineage>
</organism>
<dbReference type="SUPFAM" id="SSF54534">
    <property type="entry name" value="FKBP-like"/>
    <property type="match status" value="2"/>
</dbReference>
<evidence type="ECO:0000256" key="2">
    <source>
        <dbReference type="ARBA" id="ARBA00006577"/>
    </source>
</evidence>
<dbReference type="Pfam" id="PF00254">
    <property type="entry name" value="FKBP_C"/>
    <property type="match status" value="1"/>
</dbReference>
<evidence type="ECO:0000313" key="9">
    <source>
        <dbReference type="Proteomes" id="UP001596958"/>
    </source>
</evidence>
<evidence type="ECO:0000256" key="5">
    <source>
        <dbReference type="PROSITE-ProRule" id="PRU00277"/>
    </source>
</evidence>
<dbReference type="PROSITE" id="PS51257">
    <property type="entry name" value="PROKAR_LIPOPROTEIN"/>
    <property type="match status" value="1"/>
</dbReference>
<dbReference type="EMBL" id="JBHTHU010000022">
    <property type="protein sequence ID" value="MFD0752191.1"/>
    <property type="molecule type" value="Genomic_DNA"/>
</dbReference>
<evidence type="ECO:0000256" key="3">
    <source>
        <dbReference type="ARBA" id="ARBA00023110"/>
    </source>
</evidence>
<comment type="catalytic activity">
    <reaction evidence="1 5 6">
        <text>[protein]-peptidylproline (omega=180) = [protein]-peptidylproline (omega=0)</text>
        <dbReference type="Rhea" id="RHEA:16237"/>
        <dbReference type="Rhea" id="RHEA-COMP:10747"/>
        <dbReference type="Rhea" id="RHEA-COMP:10748"/>
        <dbReference type="ChEBI" id="CHEBI:83833"/>
        <dbReference type="ChEBI" id="CHEBI:83834"/>
        <dbReference type="EC" id="5.2.1.8"/>
    </reaction>
</comment>
<dbReference type="PANTHER" id="PTHR43811:SF19">
    <property type="entry name" value="39 KDA FK506-BINDING NUCLEAR PROTEIN"/>
    <property type="match status" value="1"/>
</dbReference>
<keyword evidence="3 5" id="KW-0697">Rotamase</keyword>
<evidence type="ECO:0000256" key="6">
    <source>
        <dbReference type="RuleBase" id="RU003915"/>
    </source>
</evidence>
<comment type="caution">
    <text evidence="8">The sequence shown here is derived from an EMBL/GenBank/DDBJ whole genome shotgun (WGS) entry which is preliminary data.</text>
</comment>
<name>A0ABW2Z5Z4_9SPHI</name>
<gene>
    <name evidence="8" type="ORF">ACFQZS_18705</name>
</gene>
<keyword evidence="4 5" id="KW-0413">Isomerase</keyword>
<feature type="domain" description="PPIase FKBP-type" evidence="7">
    <location>
        <begin position="201"/>
        <end position="307"/>
    </location>
</feature>
<protein>
    <recommendedName>
        <fullName evidence="6">Peptidyl-prolyl cis-trans isomerase</fullName>
        <ecNumber evidence="6">5.2.1.8</ecNumber>
    </recommendedName>
</protein>
<proteinExistence type="inferred from homology"/>
<dbReference type="Gene3D" id="3.10.50.40">
    <property type="match status" value="2"/>
</dbReference>
<evidence type="ECO:0000256" key="1">
    <source>
        <dbReference type="ARBA" id="ARBA00000971"/>
    </source>
</evidence>
<reference evidence="9" key="1">
    <citation type="journal article" date="2019" name="Int. J. Syst. Evol. Microbiol.">
        <title>The Global Catalogue of Microorganisms (GCM) 10K type strain sequencing project: providing services to taxonomists for standard genome sequencing and annotation.</title>
        <authorList>
            <consortium name="The Broad Institute Genomics Platform"/>
            <consortium name="The Broad Institute Genome Sequencing Center for Infectious Disease"/>
            <person name="Wu L."/>
            <person name="Ma J."/>
        </authorList>
    </citation>
    <scope>NUCLEOTIDE SEQUENCE [LARGE SCALE GENOMIC DNA]</scope>
    <source>
        <strain evidence="9">CCUG 63418</strain>
    </source>
</reference>
<evidence type="ECO:0000259" key="7">
    <source>
        <dbReference type="PROSITE" id="PS50059"/>
    </source>
</evidence>
<dbReference type="Proteomes" id="UP001596958">
    <property type="component" value="Unassembled WGS sequence"/>
</dbReference>
<sequence length="311" mass="33847">MRKNLMFLALAAVGFASCNGGFKQGPGGLLYDVHSEKSSAKIKEGDFVAVYVVVKNDADSVIFNSYDGSQPQYLIVEKPQFKGDMMDGIKLVGEGDSVTIKTVADSAFKGGQPRPDKFKSSKYVVYDLKIVKVLPKGTLTDEVFQRGISTYMRGQAESVKKQEPAKIQKYITDNKLGVSKTDSGLYYVITKAGTGPLMAPGDTAVVNYAGRLMSTGKLFDTNIKSEAVAAKLERIEMRQFQPIRIPVGMPAGQEQVIPGWNQGFLLLNKGAKATLVIPSHLGYGERGYQQIPGNAPLVFDVELVDIVHPKK</sequence>
<dbReference type="InterPro" id="IPR046357">
    <property type="entry name" value="PPIase_dom_sf"/>
</dbReference>